<name>A0A5J4W2U8_9EUKA</name>
<evidence type="ECO:0000259" key="1">
    <source>
        <dbReference type="Pfam" id="PF25474"/>
    </source>
</evidence>
<sequence length="113" mass="13252">MRIILASQVIEQQRARRLTIKLRSTLLRKDLTSMEQRTLDKVEDYLEEALGELRSFWEDLLRPQPDLLDLQTHLEHLSNLTLKTLQIYSSLLDTCINNPTVLRSYSLFIGQIL</sequence>
<proteinExistence type="predicted"/>
<feature type="domain" description="TmcB/TmcC TPR repeats" evidence="1">
    <location>
        <begin position="36"/>
        <end position="112"/>
    </location>
</feature>
<protein>
    <recommendedName>
        <fullName evidence="1">TmcB/TmcC TPR repeats domain-containing protein</fullName>
    </recommendedName>
</protein>
<evidence type="ECO:0000313" key="3">
    <source>
        <dbReference type="Proteomes" id="UP000324800"/>
    </source>
</evidence>
<comment type="caution">
    <text evidence="2">The sequence shown here is derived from an EMBL/GenBank/DDBJ whole genome shotgun (WGS) entry which is preliminary data.</text>
</comment>
<evidence type="ECO:0000313" key="2">
    <source>
        <dbReference type="EMBL" id="KAA6388876.1"/>
    </source>
</evidence>
<organism evidence="2 3">
    <name type="scientific">Streblomastix strix</name>
    <dbReference type="NCBI Taxonomy" id="222440"/>
    <lineage>
        <taxon>Eukaryota</taxon>
        <taxon>Metamonada</taxon>
        <taxon>Preaxostyla</taxon>
        <taxon>Oxymonadida</taxon>
        <taxon>Streblomastigidae</taxon>
        <taxon>Streblomastix</taxon>
    </lineage>
</organism>
<dbReference type="EMBL" id="SNRW01003809">
    <property type="protein sequence ID" value="KAA6388876.1"/>
    <property type="molecule type" value="Genomic_DNA"/>
</dbReference>
<accession>A0A5J4W2U8</accession>
<dbReference type="Proteomes" id="UP000324800">
    <property type="component" value="Unassembled WGS sequence"/>
</dbReference>
<gene>
    <name evidence="2" type="ORF">EZS28_015596</name>
</gene>
<dbReference type="Pfam" id="PF25474">
    <property type="entry name" value="TPR_TmcB"/>
    <property type="match status" value="1"/>
</dbReference>
<dbReference type="AlphaFoldDB" id="A0A5J4W2U8"/>
<dbReference type="InterPro" id="IPR057352">
    <property type="entry name" value="TPR_TmcB/C"/>
</dbReference>
<reference evidence="2 3" key="1">
    <citation type="submission" date="2019-03" db="EMBL/GenBank/DDBJ databases">
        <title>Single cell metagenomics reveals metabolic interactions within the superorganism composed of flagellate Streblomastix strix and complex community of Bacteroidetes bacteria on its surface.</title>
        <authorList>
            <person name="Treitli S.C."/>
            <person name="Kolisko M."/>
            <person name="Husnik F."/>
            <person name="Keeling P."/>
            <person name="Hampl V."/>
        </authorList>
    </citation>
    <scope>NUCLEOTIDE SEQUENCE [LARGE SCALE GENOMIC DNA]</scope>
    <source>
        <strain evidence="2">ST1C</strain>
    </source>
</reference>